<dbReference type="EMBL" id="BLLK01000069">
    <property type="protein sequence ID" value="GFH60545.1"/>
    <property type="molecule type" value="Genomic_DNA"/>
</dbReference>
<proteinExistence type="predicted"/>
<dbReference type="PROSITE" id="PS50222">
    <property type="entry name" value="EF_HAND_2"/>
    <property type="match status" value="1"/>
</dbReference>
<dbReference type="InterPro" id="IPR002048">
    <property type="entry name" value="EF_hand_dom"/>
</dbReference>
<feature type="chain" id="PRO_5042221810" description="EF-hand domain-containing protein" evidence="3">
    <location>
        <begin position="23"/>
        <end position="479"/>
    </location>
</feature>
<sequence length="479" mass="52132">MNFPKLSLLTCLSLSLPHSFLALKCGQWNTHSCLGDIDIRYDADYTNSITEQNDLWAKQDGFYMVTQTSTQEMAHFNPVDLTGTVGLPYDDNAVVSYVNITTSGSRRYEHRYIIYPPAPQEFCDLPVPPGATNVLPYIPPGVPVPPGFAPVCGVNGYATFVESFKTSSHEKDGSLVNVGGALGFARDSGFDKSGDGVAYAIGERSLSFTGSSDRADGGKGISSKNWIFIGDDFNLARAVLENYNANTAALISSTSYQYTKIASEEDWVDMLQAAFVANNVQFDIASRGGPVPMERACLGARCPNETEWCEHDPECSESPYKEPNARLKAGVVAGFCIAGAAVLLAIVTLIFIRRLKQQKERIKAQFAARIAATIDLGVDANIAMNPDALKEEFQKIDSGADDGGDGYISKDELWAFMSSGKAGTMTKKDFDVLFLTLDDDGNGKVDYLEFINFLSTCGAYVKKEVQNKEDFVDDDENSA</sequence>
<feature type="signal peptide" evidence="3">
    <location>
        <begin position="1"/>
        <end position="22"/>
    </location>
</feature>
<dbReference type="SMART" id="SM00054">
    <property type="entry name" value="EFh"/>
    <property type="match status" value="2"/>
</dbReference>
<dbReference type="GO" id="GO:0005509">
    <property type="term" value="F:calcium ion binding"/>
    <property type="evidence" value="ECO:0007669"/>
    <property type="project" value="InterPro"/>
</dbReference>
<keyword evidence="2" id="KW-1133">Transmembrane helix</keyword>
<evidence type="ECO:0000259" key="4">
    <source>
        <dbReference type="PROSITE" id="PS50222"/>
    </source>
</evidence>
<evidence type="ECO:0000313" key="5">
    <source>
        <dbReference type="EMBL" id="GFH60545.1"/>
    </source>
</evidence>
<protein>
    <recommendedName>
        <fullName evidence="4">EF-hand domain-containing protein</fullName>
    </recommendedName>
</protein>
<dbReference type="PROSITE" id="PS00018">
    <property type="entry name" value="EF_HAND_1"/>
    <property type="match status" value="1"/>
</dbReference>
<evidence type="ECO:0000313" key="6">
    <source>
        <dbReference type="Proteomes" id="UP001054902"/>
    </source>
</evidence>
<dbReference type="InterPro" id="IPR011992">
    <property type="entry name" value="EF-hand-dom_pair"/>
</dbReference>
<feature type="domain" description="EF-hand" evidence="4">
    <location>
        <begin position="425"/>
        <end position="460"/>
    </location>
</feature>
<reference evidence="5 6" key="1">
    <citation type="journal article" date="2021" name="Sci. Rep.">
        <title>The genome of the diatom Chaetoceros tenuissimus carries an ancient integrated fragment of an extant virus.</title>
        <authorList>
            <person name="Hongo Y."/>
            <person name="Kimura K."/>
            <person name="Takaki Y."/>
            <person name="Yoshida Y."/>
            <person name="Baba S."/>
            <person name="Kobayashi G."/>
            <person name="Nagasaki K."/>
            <person name="Hano T."/>
            <person name="Tomaru Y."/>
        </authorList>
    </citation>
    <scope>NUCLEOTIDE SEQUENCE [LARGE SCALE GENOMIC DNA]</scope>
    <source>
        <strain evidence="5 6">NIES-3715</strain>
    </source>
</reference>
<dbReference type="Gene3D" id="1.10.238.10">
    <property type="entry name" value="EF-hand"/>
    <property type="match status" value="1"/>
</dbReference>
<evidence type="ECO:0000256" key="2">
    <source>
        <dbReference type="SAM" id="Phobius"/>
    </source>
</evidence>
<comment type="caution">
    <text evidence="5">The sequence shown here is derived from an EMBL/GenBank/DDBJ whole genome shotgun (WGS) entry which is preliminary data.</text>
</comment>
<keyword evidence="3" id="KW-0732">Signal</keyword>
<dbReference type="AlphaFoldDB" id="A0AAD3HEC9"/>
<keyword evidence="1" id="KW-0106">Calcium</keyword>
<evidence type="ECO:0000256" key="1">
    <source>
        <dbReference type="ARBA" id="ARBA00022837"/>
    </source>
</evidence>
<keyword evidence="6" id="KW-1185">Reference proteome</keyword>
<dbReference type="InterPro" id="IPR018247">
    <property type="entry name" value="EF_Hand_1_Ca_BS"/>
</dbReference>
<dbReference type="Proteomes" id="UP001054902">
    <property type="component" value="Unassembled WGS sequence"/>
</dbReference>
<keyword evidence="2" id="KW-0812">Transmembrane</keyword>
<dbReference type="PROSITE" id="PS00303">
    <property type="entry name" value="S100_CABP"/>
    <property type="match status" value="1"/>
</dbReference>
<keyword evidence="2" id="KW-0472">Membrane</keyword>
<feature type="transmembrane region" description="Helical" evidence="2">
    <location>
        <begin position="329"/>
        <end position="352"/>
    </location>
</feature>
<dbReference type="SUPFAM" id="SSF47473">
    <property type="entry name" value="EF-hand"/>
    <property type="match status" value="1"/>
</dbReference>
<organism evidence="5 6">
    <name type="scientific">Chaetoceros tenuissimus</name>
    <dbReference type="NCBI Taxonomy" id="426638"/>
    <lineage>
        <taxon>Eukaryota</taxon>
        <taxon>Sar</taxon>
        <taxon>Stramenopiles</taxon>
        <taxon>Ochrophyta</taxon>
        <taxon>Bacillariophyta</taxon>
        <taxon>Coscinodiscophyceae</taxon>
        <taxon>Chaetocerotophycidae</taxon>
        <taxon>Chaetocerotales</taxon>
        <taxon>Chaetocerotaceae</taxon>
        <taxon>Chaetoceros</taxon>
    </lineage>
</organism>
<name>A0AAD3HEC9_9STRA</name>
<gene>
    <name evidence="5" type="ORF">CTEN210_17021</name>
</gene>
<evidence type="ECO:0000256" key="3">
    <source>
        <dbReference type="SAM" id="SignalP"/>
    </source>
</evidence>
<dbReference type="InterPro" id="IPR001751">
    <property type="entry name" value="S100/CaBP7/8-like_CS"/>
</dbReference>
<accession>A0AAD3HEC9</accession>
<dbReference type="Pfam" id="PF13499">
    <property type="entry name" value="EF-hand_7"/>
    <property type="match status" value="1"/>
</dbReference>